<dbReference type="Pfam" id="PF01243">
    <property type="entry name" value="PNPOx_N"/>
    <property type="match status" value="1"/>
</dbReference>
<evidence type="ECO:0000256" key="1">
    <source>
        <dbReference type="ARBA" id="ARBA00001917"/>
    </source>
</evidence>
<comment type="caution">
    <text evidence="9">Lacks conserved residue(s) required for the propagation of feature annotation.</text>
</comment>
<dbReference type="GO" id="GO:0010181">
    <property type="term" value="F:FMN binding"/>
    <property type="evidence" value="ECO:0007669"/>
    <property type="project" value="InterPro"/>
</dbReference>
<keyword evidence="7" id="KW-0560">Oxidoreductase</keyword>
<comment type="catalytic activity">
    <reaction evidence="9">
        <text>(6R)-NADHX = (6S)-NADHX</text>
        <dbReference type="Rhea" id="RHEA:32215"/>
        <dbReference type="ChEBI" id="CHEBI:64074"/>
        <dbReference type="ChEBI" id="CHEBI:64075"/>
        <dbReference type="EC" id="5.1.99.6"/>
    </reaction>
</comment>
<dbReference type="SUPFAM" id="SSF50475">
    <property type="entry name" value="FMN-binding split barrel"/>
    <property type="match status" value="1"/>
</dbReference>
<dbReference type="NCBIfam" id="NF004231">
    <property type="entry name" value="PRK05679.1"/>
    <property type="match status" value="1"/>
</dbReference>
<sequence>MNDSGPISYLTQREAAEIDETLMGPLGFSVDQLMELAGLSVATSITEVYKPGEYNRVLAICGPGNNGGDGLVAARHLHHFGYKPSICYPKRTAKPLYAGLVTQLESLSVPFVSVDDLPEDLSKDFDVIIDAVFGFSFHGAPRPPFDDLIRRLVSLQNRAAVVSVDIPSGWHVEEGDIEGGGVKPDMLVSLTAPKLCAKRFSGNHHFLGGRFIPPSVAERFKLELPSYPGTSMCVRIGKPPKVDISAMRVNYVSPELLEDQVEVDPILQFRKWFDEAVASGLRETNAMALSTTNKDRKPSSRMVLLKGFDENGFVWFTNYESKKGSDLTENPCAALLFYWESLNRQVRIEGPVERISEAESESYYHSRPRGSRIGAIVSKQSSVVAGRHVLYDEYEELTKKYSDGSVIPKPKNWGGFRLKPNLFEFWQGQPSRLHDRLQYSLQDVNGNRSWVIHRLAP</sequence>
<evidence type="ECO:0000256" key="4">
    <source>
        <dbReference type="ARBA" id="ARBA00011738"/>
    </source>
</evidence>
<dbReference type="FunFam" id="3.40.50.10260:FF:000006">
    <property type="entry name" value="NAD(P)H-hydrate epimerase"/>
    <property type="match status" value="1"/>
</dbReference>
<keyword evidence="9" id="KW-0630">Potassium</keyword>
<feature type="binding site" evidence="9">
    <location>
        <position position="165"/>
    </location>
    <ligand>
        <name>(6S)-NADPHX</name>
        <dbReference type="ChEBI" id="CHEBI:64076"/>
    </ligand>
</feature>
<evidence type="ECO:0000256" key="2">
    <source>
        <dbReference type="ARBA" id="ARBA00004738"/>
    </source>
</evidence>
<dbReference type="Gene3D" id="2.30.110.10">
    <property type="entry name" value="Electron Transport, Fmn-binding Protein, Chain A"/>
    <property type="match status" value="1"/>
</dbReference>
<keyword evidence="9" id="KW-0520">NAD</keyword>
<dbReference type="GO" id="GO:0046872">
    <property type="term" value="F:metal ion binding"/>
    <property type="evidence" value="ECO:0007669"/>
    <property type="project" value="UniProtKB-KW"/>
</dbReference>
<dbReference type="GO" id="GO:0052856">
    <property type="term" value="F:NAD(P)HX epimerase activity"/>
    <property type="evidence" value="ECO:0007669"/>
    <property type="project" value="UniProtKB-UniRule"/>
</dbReference>
<dbReference type="InterPro" id="IPR012349">
    <property type="entry name" value="Split_barrel_FMN-bd"/>
</dbReference>
<dbReference type="OrthoDB" id="10064708at2759"/>
<dbReference type="InterPro" id="IPR019740">
    <property type="entry name" value="Pyridox_Oxase_CS"/>
</dbReference>
<dbReference type="FunFam" id="2.30.110.10:FF:000005">
    <property type="entry name" value="NAD(P)H-hydrate epimerase"/>
    <property type="match status" value="1"/>
</dbReference>
<comment type="subunit">
    <text evidence="4">Homodimer.</text>
</comment>
<keyword evidence="9" id="KW-0547">Nucleotide-binding</keyword>
<feature type="binding site" evidence="9">
    <location>
        <position position="168"/>
    </location>
    <ligand>
        <name>K(+)</name>
        <dbReference type="ChEBI" id="CHEBI:29103"/>
    </ligand>
</feature>
<gene>
    <name evidence="11" type="ORF">MERR_LOCUS9016</name>
</gene>
<feature type="binding site" evidence="9">
    <location>
        <begin position="65"/>
        <end position="69"/>
    </location>
    <ligand>
        <name>(6S)-NADPHX</name>
        <dbReference type="ChEBI" id="CHEBI:64076"/>
    </ligand>
</feature>
<dbReference type="SUPFAM" id="SSF64153">
    <property type="entry name" value="YjeF N-terminal domain-like"/>
    <property type="match status" value="1"/>
</dbReference>
<comment type="cofactor">
    <cofactor evidence="1">
        <name>FMN</name>
        <dbReference type="ChEBI" id="CHEBI:58210"/>
    </cofactor>
</comment>
<evidence type="ECO:0000256" key="3">
    <source>
        <dbReference type="ARBA" id="ARBA00005037"/>
    </source>
</evidence>
<dbReference type="HAMAP" id="MF_01966">
    <property type="entry name" value="NADHX_epimerase"/>
    <property type="match status" value="1"/>
</dbReference>
<dbReference type="EC" id="5.1.99.6" evidence="9"/>
<dbReference type="InterPro" id="IPR036652">
    <property type="entry name" value="YjeF_N_dom_sf"/>
</dbReference>
<evidence type="ECO:0000313" key="11">
    <source>
        <dbReference type="EMBL" id="CAA7021781.1"/>
    </source>
</evidence>
<evidence type="ECO:0000259" key="10">
    <source>
        <dbReference type="PROSITE" id="PS51385"/>
    </source>
</evidence>
<dbReference type="NCBIfam" id="TIGR00197">
    <property type="entry name" value="yjeF_nterm"/>
    <property type="match status" value="1"/>
</dbReference>
<feature type="binding site" evidence="9">
    <location>
        <begin position="134"/>
        <end position="140"/>
    </location>
    <ligand>
        <name>(6S)-NADPHX</name>
        <dbReference type="ChEBI" id="CHEBI:64076"/>
    </ligand>
</feature>
<comment type="caution">
    <text evidence="11">The sequence shown here is derived from an EMBL/GenBank/DDBJ whole genome shotgun (WGS) entry which is preliminary data.</text>
</comment>
<organism evidence="11 12">
    <name type="scientific">Microthlaspi erraticum</name>
    <dbReference type="NCBI Taxonomy" id="1685480"/>
    <lineage>
        <taxon>Eukaryota</taxon>
        <taxon>Viridiplantae</taxon>
        <taxon>Streptophyta</taxon>
        <taxon>Embryophyta</taxon>
        <taxon>Tracheophyta</taxon>
        <taxon>Spermatophyta</taxon>
        <taxon>Magnoliopsida</taxon>
        <taxon>eudicotyledons</taxon>
        <taxon>Gunneridae</taxon>
        <taxon>Pentapetalae</taxon>
        <taxon>rosids</taxon>
        <taxon>malvids</taxon>
        <taxon>Brassicales</taxon>
        <taxon>Brassicaceae</taxon>
        <taxon>Coluteocarpeae</taxon>
        <taxon>Microthlaspi</taxon>
    </lineage>
</organism>
<comment type="cofactor">
    <cofactor evidence="9">
        <name>K(+)</name>
        <dbReference type="ChEBI" id="CHEBI:29103"/>
    </cofactor>
    <text evidence="9">Binds 1 potassium ion per subunit.</text>
</comment>
<dbReference type="PROSITE" id="PS01064">
    <property type="entry name" value="PYRIDOX_OXIDASE"/>
    <property type="match status" value="1"/>
</dbReference>
<dbReference type="EMBL" id="CACVBM020000654">
    <property type="protein sequence ID" value="CAA7021781.1"/>
    <property type="molecule type" value="Genomic_DNA"/>
</dbReference>
<comment type="pathway">
    <text evidence="3">Cofactor metabolism; pyridoxal 5'-phosphate salvage; pyridoxal 5'-phosphate from pyridoxine 5'-phosphate: step 1/1.</text>
</comment>
<proteinExistence type="inferred from homology"/>
<dbReference type="NCBIfam" id="TIGR00558">
    <property type="entry name" value="pdxH"/>
    <property type="match status" value="1"/>
</dbReference>
<comment type="catalytic activity">
    <reaction evidence="9">
        <text>(6R)-NADPHX = (6S)-NADPHX</text>
        <dbReference type="Rhea" id="RHEA:32227"/>
        <dbReference type="ChEBI" id="CHEBI:64076"/>
        <dbReference type="ChEBI" id="CHEBI:64077"/>
        <dbReference type="EC" id="5.1.99.6"/>
    </reaction>
</comment>
<feature type="binding site" evidence="9">
    <location>
        <position position="130"/>
    </location>
    <ligand>
        <name>K(+)</name>
        <dbReference type="ChEBI" id="CHEBI:29103"/>
    </ligand>
</feature>
<evidence type="ECO:0000256" key="7">
    <source>
        <dbReference type="ARBA" id="ARBA00023002"/>
    </source>
</evidence>
<accession>A0A6D2I033</accession>
<evidence type="ECO:0000256" key="6">
    <source>
        <dbReference type="ARBA" id="ARBA00022643"/>
    </source>
</evidence>
<dbReference type="HAMAP" id="MF_01629">
    <property type="entry name" value="PdxH"/>
    <property type="match status" value="1"/>
</dbReference>
<comment type="function">
    <text evidence="9">Catalyzes the epimerization of the S- and R-forms of NAD(P)HX, a damaged form of NAD(P)H that is a result of enzymatic or heat-dependent hydration. This is a prerequisite for the S-specific NAD(P)H-hydrate dehydratase to allow the repair of both epimers of NAD(P)HX.</text>
</comment>
<comment type="pathway">
    <text evidence="2">Cofactor metabolism; pyridoxal 5'-phosphate salvage; pyridoxal 5'-phosphate from pyridoxamine 5'-phosphate: step 1/1.</text>
</comment>
<dbReference type="Pfam" id="PF10590">
    <property type="entry name" value="PNP_phzG_C"/>
    <property type="match status" value="1"/>
</dbReference>
<evidence type="ECO:0000313" key="12">
    <source>
        <dbReference type="Proteomes" id="UP000467841"/>
    </source>
</evidence>
<comment type="similarity">
    <text evidence="9">Belongs to the NnrE/AIBP family.</text>
</comment>
<evidence type="ECO:0000256" key="9">
    <source>
        <dbReference type="HAMAP-Rule" id="MF_03159"/>
    </source>
</evidence>
<dbReference type="PANTHER" id="PTHR10851">
    <property type="entry name" value="PYRIDOXINE-5-PHOSPHATE OXIDASE"/>
    <property type="match status" value="1"/>
</dbReference>
<feature type="binding site" evidence="9">
    <location>
        <position position="66"/>
    </location>
    <ligand>
        <name>K(+)</name>
        <dbReference type="ChEBI" id="CHEBI:29103"/>
    </ligand>
</feature>
<keyword evidence="9" id="KW-0479">Metal-binding</keyword>
<dbReference type="Pfam" id="PF03853">
    <property type="entry name" value="YjeF_N"/>
    <property type="match status" value="1"/>
</dbReference>
<dbReference type="AlphaFoldDB" id="A0A6D2I033"/>
<dbReference type="PANTHER" id="PTHR10851:SF0">
    <property type="entry name" value="PYRIDOXINE-5'-PHOSPHATE OXIDASE"/>
    <property type="match status" value="1"/>
</dbReference>
<reference evidence="11" key="1">
    <citation type="submission" date="2020-01" db="EMBL/GenBank/DDBJ databases">
        <authorList>
            <person name="Mishra B."/>
        </authorList>
    </citation>
    <scope>NUCLEOTIDE SEQUENCE [LARGE SCALE GENOMIC DNA]</scope>
</reference>
<dbReference type="GO" id="GO:0008615">
    <property type="term" value="P:pyridoxine biosynthetic process"/>
    <property type="evidence" value="ECO:0007669"/>
    <property type="project" value="UniProtKB-KW"/>
</dbReference>
<dbReference type="InterPro" id="IPR011576">
    <property type="entry name" value="Pyridox_Oxase_N"/>
</dbReference>
<dbReference type="UniPathway" id="UPA01068">
    <property type="reaction ID" value="UER00304"/>
</dbReference>
<feature type="domain" description="YjeF N-terminal" evidence="10">
    <location>
        <begin position="15"/>
        <end position="224"/>
    </location>
</feature>
<keyword evidence="8" id="KW-0664">Pyridoxine biosynthesis</keyword>
<dbReference type="InterPro" id="IPR004443">
    <property type="entry name" value="YjeF_N_dom"/>
</dbReference>
<dbReference type="Proteomes" id="UP000467841">
    <property type="component" value="Unassembled WGS sequence"/>
</dbReference>
<dbReference type="InterPro" id="IPR000659">
    <property type="entry name" value="Pyridox_Oxase"/>
</dbReference>
<dbReference type="InterPro" id="IPR019576">
    <property type="entry name" value="Pyridoxamine_oxidase_dimer_C"/>
</dbReference>
<dbReference type="GO" id="GO:0004733">
    <property type="term" value="F:pyridoxamine phosphate oxidase activity"/>
    <property type="evidence" value="ECO:0007669"/>
    <property type="project" value="InterPro"/>
</dbReference>
<keyword evidence="6" id="KW-0288">FMN</keyword>
<keyword evidence="12" id="KW-1185">Reference proteome</keyword>
<protein>
    <recommendedName>
        <fullName evidence="9">NAD(P)H-hydrate epimerase</fullName>
        <ecNumber evidence="9">5.1.99.6</ecNumber>
    </recommendedName>
    <alternativeName>
        <fullName evidence="9">NAD(P)HX epimerase</fullName>
    </alternativeName>
</protein>
<evidence type="ECO:0000256" key="5">
    <source>
        <dbReference type="ARBA" id="ARBA00022630"/>
    </source>
</evidence>
<evidence type="ECO:0000256" key="8">
    <source>
        <dbReference type="ARBA" id="ARBA00023096"/>
    </source>
</evidence>
<name>A0A6D2I033_9BRAS</name>
<dbReference type="PROSITE" id="PS51385">
    <property type="entry name" value="YJEF_N"/>
    <property type="match status" value="1"/>
</dbReference>
<dbReference type="Gene3D" id="3.40.50.10260">
    <property type="entry name" value="YjeF N-terminal domain"/>
    <property type="match status" value="1"/>
</dbReference>
<keyword evidence="9" id="KW-0413">Isomerase</keyword>
<keyword evidence="5" id="KW-0285">Flavoprotein</keyword>